<evidence type="ECO:0000313" key="1">
    <source>
        <dbReference type="EMBL" id="GAH79037.1"/>
    </source>
</evidence>
<organism evidence="1">
    <name type="scientific">marine sediment metagenome</name>
    <dbReference type="NCBI Taxonomy" id="412755"/>
    <lineage>
        <taxon>unclassified sequences</taxon>
        <taxon>metagenomes</taxon>
        <taxon>ecological metagenomes</taxon>
    </lineage>
</organism>
<dbReference type="EMBL" id="BARU01035294">
    <property type="protein sequence ID" value="GAH79037.1"/>
    <property type="molecule type" value="Genomic_DNA"/>
</dbReference>
<proteinExistence type="predicted"/>
<dbReference type="AlphaFoldDB" id="X1IBI3"/>
<sequence length="255" mass="29758">PEDRINFHTLEQLIFDLTRKIGQEIIEEILQIIDDRLMAERERGSLSNQGKRLRYMTTLLGDITFYKRLYRERSGKWKYLLDEKMGIKKNQRISELGEKAEGYLAFISGSYRNSEDLIQRFYGDSRSFESIRGGVIRQGKKILKEEKEQIDRELIKALRQTDDELTKEADGRIVYLEVDGTNIHLQHEKKKKGELKLGIISKGKERRYKKGKGEAKRLQDKFTYAGITSGDEFMSNLSILGEKRFNLSQAELVLI</sequence>
<protein>
    <submittedName>
        <fullName evidence="1">Uncharacterized protein</fullName>
    </submittedName>
</protein>
<feature type="non-terminal residue" evidence="1">
    <location>
        <position position="255"/>
    </location>
</feature>
<reference evidence="1" key="1">
    <citation type="journal article" date="2014" name="Front. Microbiol.">
        <title>High frequency of phylogenetically diverse reductive dehalogenase-homologous genes in deep subseafloor sedimentary metagenomes.</title>
        <authorList>
            <person name="Kawai M."/>
            <person name="Futagami T."/>
            <person name="Toyoda A."/>
            <person name="Takaki Y."/>
            <person name="Nishi S."/>
            <person name="Hori S."/>
            <person name="Arai W."/>
            <person name="Tsubouchi T."/>
            <person name="Morono Y."/>
            <person name="Uchiyama I."/>
            <person name="Ito T."/>
            <person name="Fujiyama A."/>
            <person name="Inagaki F."/>
            <person name="Takami H."/>
        </authorList>
    </citation>
    <scope>NUCLEOTIDE SEQUENCE</scope>
    <source>
        <strain evidence="1">Expedition CK06-06</strain>
    </source>
</reference>
<dbReference type="InterPro" id="IPR009620">
    <property type="entry name" value="UPF0236"/>
</dbReference>
<accession>X1IBI3</accession>
<gene>
    <name evidence="1" type="ORF">S03H2_55272</name>
</gene>
<name>X1IBI3_9ZZZZ</name>
<comment type="caution">
    <text evidence="1">The sequence shown here is derived from an EMBL/GenBank/DDBJ whole genome shotgun (WGS) entry which is preliminary data.</text>
</comment>
<dbReference type="Pfam" id="PF06782">
    <property type="entry name" value="UPF0236"/>
    <property type="match status" value="1"/>
</dbReference>
<feature type="non-terminal residue" evidence="1">
    <location>
        <position position="1"/>
    </location>
</feature>